<accession>A0A9D1TL71</accession>
<dbReference type="InterPro" id="IPR051908">
    <property type="entry name" value="Ribosomal_N-acetyltransferase"/>
</dbReference>
<dbReference type="InterPro" id="IPR000182">
    <property type="entry name" value="GNAT_dom"/>
</dbReference>
<dbReference type="AlphaFoldDB" id="A0A9D1TL71"/>
<dbReference type="InterPro" id="IPR016181">
    <property type="entry name" value="Acyl_CoA_acyltransferase"/>
</dbReference>
<dbReference type="PROSITE" id="PS51186">
    <property type="entry name" value="GNAT"/>
    <property type="match status" value="1"/>
</dbReference>
<proteinExistence type="predicted"/>
<protein>
    <submittedName>
        <fullName evidence="2">GNAT family N-acetyltransferase</fullName>
    </submittedName>
</protein>
<evidence type="ECO:0000259" key="1">
    <source>
        <dbReference type="PROSITE" id="PS51186"/>
    </source>
</evidence>
<dbReference type="Pfam" id="PF13302">
    <property type="entry name" value="Acetyltransf_3"/>
    <property type="match status" value="1"/>
</dbReference>
<dbReference type="PANTHER" id="PTHR43441:SF12">
    <property type="entry name" value="RIBOSOMAL N-ACETYLTRANSFERASE YDAF-RELATED"/>
    <property type="match status" value="1"/>
</dbReference>
<dbReference type="Proteomes" id="UP000823937">
    <property type="component" value="Unassembled WGS sequence"/>
</dbReference>
<dbReference type="SUPFAM" id="SSF55729">
    <property type="entry name" value="Acyl-CoA N-acyltransferases (Nat)"/>
    <property type="match status" value="1"/>
</dbReference>
<organism evidence="2 3">
    <name type="scientific">Candidatus Pseudogracilibacillus intestinigallinarum</name>
    <dbReference type="NCBI Taxonomy" id="2838742"/>
    <lineage>
        <taxon>Bacteria</taxon>
        <taxon>Bacillati</taxon>
        <taxon>Bacillota</taxon>
        <taxon>Bacilli</taxon>
        <taxon>Bacillales</taxon>
        <taxon>Bacillaceae</taxon>
        <taxon>Pseudogracilibacillus</taxon>
    </lineage>
</organism>
<feature type="non-terminal residue" evidence="2">
    <location>
        <position position="1"/>
    </location>
</feature>
<name>A0A9D1TL71_9BACI</name>
<dbReference type="GO" id="GO:1990189">
    <property type="term" value="F:protein N-terminal-serine acetyltransferase activity"/>
    <property type="evidence" value="ECO:0007669"/>
    <property type="project" value="TreeGrafter"/>
</dbReference>
<evidence type="ECO:0000313" key="3">
    <source>
        <dbReference type="Proteomes" id="UP000823937"/>
    </source>
</evidence>
<dbReference type="GO" id="GO:0005737">
    <property type="term" value="C:cytoplasm"/>
    <property type="evidence" value="ECO:0007669"/>
    <property type="project" value="TreeGrafter"/>
</dbReference>
<dbReference type="PANTHER" id="PTHR43441">
    <property type="entry name" value="RIBOSOMAL-PROTEIN-SERINE ACETYLTRANSFERASE"/>
    <property type="match status" value="1"/>
</dbReference>
<feature type="domain" description="N-acetyltransferase" evidence="1">
    <location>
        <begin position="1"/>
        <end position="94"/>
    </location>
</feature>
<dbReference type="EMBL" id="DXHX01000150">
    <property type="protein sequence ID" value="HIV75523.1"/>
    <property type="molecule type" value="Genomic_DNA"/>
</dbReference>
<sequence>FNRIDQVNKIASIGYWLSESMQGKGIVTQSVSAFIQYGFEHLAFNRMEIRVATENKRSRAIPERLGFTKEGIIREAEKLYGTYVDHVLYSMLAREWDEQK</sequence>
<dbReference type="Gene3D" id="3.40.630.30">
    <property type="match status" value="1"/>
</dbReference>
<reference evidence="2" key="1">
    <citation type="journal article" date="2021" name="PeerJ">
        <title>Extensive microbial diversity within the chicken gut microbiome revealed by metagenomics and culture.</title>
        <authorList>
            <person name="Gilroy R."/>
            <person name="Ravi A."/>
            <person name="Getino M."/>
            <person name="Pursley I."/>
            <person name="Horton D.L."/>
            <person name="Alikhan N.F."/>
            <person name="Baker D."/>
            <person name="Gharbi K."/>
            <person name="Hall N."/>
            <person name="Watson M."/>
            <person name="Adriaenssens E.M."/>
            <person name="Foster-Nyarko E."/>
            <person name="Jarju S."/>
            <person name="Secka A."/>
            <person name="Antonio M."/>
            <person name="Oren A."/>
            <person name="Chaudhuri R.R."/>
            <person name="La Ragione R."/>
            <person name="Hildebrand F."/>
            <person name="Pallen M.J."/>
        </authorList>
    </citation>
    <scope>NUCLEOTIDE SEQUENCE</scope>
    <source>
        <strain evidence="2">CHK169-2315</strain>
    </source>
</reference>
<gene>
    <name evidence="2" type="ORF">H9895_10630</name>
</gene>
<reference evidence="2" key="2">
    <citation type="submission" date="2021-04" db="EMBL/GenBank/DDBJ databases">
        <authorList>
            <person name="Gilroy R."/>
        </authorList>
    </citation>
    <scope>NUCLEOTIDE SEQUENCE</scope>
    <source>
        <strain evidence="2">CHK169-2315</strain>
    </source>
</reference>
<comment type="caution">
    <text evidence="2">The sequence shown here is derived from an EMBL/GenBank/DDBJ whole genome shotgun (WGS) entry which is preliminary data.</text>
</comment>
<dbReference type="GO" id="GO:0008999">
    <property type="term" value="F:protein-N-terminal-alanine acetyltransferase activity"/>
    <property type="evidence" value="ECO:0007669"/>
    <property type="project" value="TreeGrafter"/>
</dbReference>
<evidence type="ECO:0000313" key="2">
    <source>
        <dbReference type="EMBL" id="HIV75523.1"/>
    </source>
</evidence>